<dbReference type="GO" id="GO:0009451">
    <property type="term" value="P:RNA modification"/>
    <property type="evidence" value="ECO:0007669"/>
    <property type="project" value="InterPro"/>
</dbReference>
<accession>A0A314UMR0</accession>
<dbReference type="GO" id="GO:0003723">
    <property type="term" value="F:RNA binding"/>
    <property type="evidence" value="ECO:0007669"/>
    <property type="project" value="InterPro"/>
</dbReference>
<reference evidence="1 2" key="1">
    <citation type="submission" date="2018-02" db="EMBL/GenBank/DDBJ databases">
        <title>Draft genome of wild Prunus yedoensis var. nudiflora.</title>
        <authorList>
            <person name="Baek S."/>
            <person name="Kim J.-H."/>
            <person name="Choi K."/>
            <person name="Kim G.-B."/>
            <person name="Cho A."/>
            <person name="Jang H."/>
            <person name="Shin C.-H."/>
            <person name="Yu H.-J."/>
            <person name="Mun J.-H."/>
        </authorList>
    </citation>
    <scope>NUCLEOTIDE SEQUENCE [LARGE SCALE GENOMIC DNA]</scope>
    <source>
        <strain evidence="2">cv. Jeju island</strain>
        <tissue evidence="1">Leaf</tissue>
    </source>
</reference>
<dbReference type="InterPro" id="IPR011990">
    <property type="entry name" value="TPR-like_helical_dom_sf"/>
</dbReference>
<organism evidence="1 2">
    <name type="scientific">Prunus yedoensis var. nudiflora</name>
    <dbReference type="NCBI Taxonomy" id="2094558"/>
    <lineage>
        <taxon>Eukaryota</taxon>
        <taxon>Viridiplantae</taxon>
        <taxon>Streptophyta</taxon>
        <taxon>Embryophyta</taxon>
        <taxon>Tracheophyta</taxon>
        <taxon>Spermatophyta</taxon>
        <taxon>Magnoliopsida</taxon>
        <taxon>eudicotyledons</taxon>
        <taxon>Gunneridae</taxon>
        <taxon>Pentapetalae</taxon>
        <taxon>rosids</taxon>
        <taxon>fabids</taxon>
        <taxon>Rosales</taxon>
        <taxon>Rosaceae</taxon>
        <taxon>Amygdaloideae</taxon>
        <taxon>Amygdaleae</taxon>
        <taxon>Prunus</taxon>
    </lineage>
</organism>
<evidence type="ECO:0000313" key="2">
    <source>
        <dbReference type="Proteomes" id="UP000250321"/>
    </source>
</evidence>
<comment type="caution">
    <text evidence="1">The sequence shown here is derived from an EMBL/GenBank/DDBJ whole genome shotgun (WGS) entry which is preliminary data.</text>
</comment>
<proteinExistence type="predicted"/>
<name>A0A314UMR0_PRUYE</name>
<evidence type="ECO:0000313" key="1">
    <source>
        <dbReference type="EMBL" id="PQM38763.1"/>
    </source>
</evidence>
<dbReference type="PANTHER" id="PTHR47926">
    <property type="entry name" value="PENTATRICOPEPTIDE REPEAT-CONTAINING PROTEIN"/>
    <property type="match status" value="1"/>
</dbReference>
<dbReference type="OrthoDB" id="1851890at2759"/>
<dbReference type="InterPro" id="IPR046848">
    <property type="entry name" value="E_motif"/>
</dbReference>
<dbReference type="PANTHER" id="PTHR47926:SF511">
    <property type="entry name" value="PENTATRICOPEPTIDE REPEAT-CONTAINING PROTEIN"/>
    <property type="match status" value="1"/>
</dbReference>
<gene>
    <name evidence="1" type="ORF">Pyn_34448</name>
</gene>
<dbReference type="AlphaFoldDB" id="A0A314UMR0"/>
<keyword evidence="2" id="KW-1185">Reference proteome</keyword>
<dbReference type="EMBL" id="PJQY01003278">
    <property type="protein sequence ID" value="PQM38763.1"/>
    <property type="molecule type" value="Genomic_DNA"/>
</dbReference>
<dbReference type="InterPro" id="IPR046960">
    <property type="entry name" value="PPR_At4g14850-like_plant"/>
</dbReference>
<dbReference type="Pfam" id="PF20431">
    <property type="entry name" value="E_motif"/>
    <property type="match status" value="1"/>
</dbReference>
<protein>
    <submittedName>
        <fullName evidence="1">Pentatricopeptide repeat-containing protein</fullName>
    </submittedName>
</protein>
<sequence length="103" mass="11578">MALTSMPIEPDPSALGAFMGACKVHGNLELTKWAAEKLFALEPNKPVNYTLMSNIYSSQGHWGDVSRVRKMMRHSDESHPQAPEVYAMLGLLLRLMKEKSLYL</sequence>
<dbReference type="SUPFAM" id="SSF48452">
    <property type="entry name" value="TPR-like"/>
    <property type="match status" value="1"/>
</dbReference>
<dbReference type="Proteomes" id="UP000250321">
    <property type="component" value="Unassembled WGS sequence"/>
</dbReference>